<keyword evidence="4" id="KW-1003">Cell membrane</keyword>
<keyword evidence="7 8" id="KW-0472">Membrane</keyword>
<evidence type="ECO:0000256" key="4">
    <source>
        <dbReference type="ARBA" id="ARBA00022475"/>
    </source>
</evidence>
<feature type="transmembrane region" description="Helical" evidence="8">
    <location>
        <begin position="313"/>
        <end position="332"/>
    </location>
</feature>
<reference evidence="9 10" key="1">
    <citation type="submission" date="2016-03" db="EMBL/GenBank/DDBJ databases">
        <title>Pediococcus and Lactobacillus from brewery environment - whole genome sequencing and assembly.</title>
        <authorList>
            <person name="Behr J."/>
            <person name="Geissler A.J."/>
            <person name="Vogel R.F."/>
        </authorList>
    </citation>
    <scope>NUCLEOTIDE SEQUENCE [LARGE SCALE GENOMIC DNA]</scope>
    <source>
        <strain evidence="9 10">TMW 1.1989</strain>
    </source>
</reference>
<dbReference type="InterPro" id="IPR037294">
    <property type="entry name" value="ABC_BtuC-like"/>
</dbReference>
<evidence type="ECO:0000256" key="1">
    <source>
        <dbReference type="ARBA" id="ARBA00004651"/>
    </source>
</evidence>
<feature type="transmembrane region" description="Helical" evidence="8">
    <location>
        <begin position="100"/>
        <end position="119"/>
    </location>
</feature>
<dbReference type="EMBL" id="CP014873">
    <property type="protein sequence ID" value="ANK62065.1"/>
    <property type="molecule type" value="Genomic_DNA"/>
</dbReference>
<dbReference type="Pfam" id="PF01032">
    <property type="entry name" value="FecCD"/>
    <property type="match status" value="1"/>
</dbReference>
<dbReference type="GO" id="GO:0022857">
    <property type="term" value="F:transmembrane transporter activity"/>
    <property type="evidence" value="ECO:0007669"/>
    <property type="project" value="InterPro"/>
</dbReference>
<keyword evidence="5 8" id="KW-0812">Transmembrane</keyword>
<organism evidence="9 10">
    <name type="scientific">Loigolactobacillus backii</name>
    <dbReference type="NCBI Taxonomy" id="375175"/>
    <lineage>
        <taxon>Bacteria</taxon>
        <taxon>Bacillati</taxon>
        <taxon>Bacillota</taxon>
        <taxon>Bacilli</taxon>
        <taxon>Lactobacillales</taxon>
        <taxon>Lactobacillaceae</taxon>
        <taxon>Loigolactobacillus</taxon>
    </lineage>
</organism>
<dbReference type="InterPro" id="IPR000522">
    <property type="entry name" value="ABC_transptr_permease_BtuC"/>
</dbReference>
<dbReference type="CDD" id="cd06550">
    <property type="entry name" value="TM_ABC_iron-siderophores_like"/>
    <property type="match status" value="1"/>
</dbReference>
<dbReference type="Proteomes" id="UP000078582">
    <property type="component" value="Chromosome"/>
</dbReference>
<feature type="transmembrane region" description="Helical" evidence="8">
    <location>
        <begin position="196"/>
        <end position="218"/>
    </location>
</feature>
<dbReference type="FunFam" id="1.10.3470.10:FF:000001">
    <property type="entry name" value="Vitamin B12 ABC transporter permease BtuC"/>
    <property type="match status" value="1"/>
</dbReference>
<evidence type="ECO:0000256" key="8">
    <source>
        <dbReference type="SAM" id="Phobius"/>
    </source>
</evidence>
<proteinExistence type="inferred from homology"/>
<dbReference type="KEGG" id="lbt:AYR52_09335"/>
<dbReference type="STRING" id="375175.AYR53_04355"/>
<evidence type="ECO:0000313" key="9">
    <source>
        <dbReference type="EMBL" id="ANK62065.1"/>
    </source>
</evidence>
<evidence type="ECO:0000256" key="5">
    <source>
        <dbReference type="ARBA" id="ARBA00022692"/>
    </source>
</evidence>
<sequence length="339" mass="35975">MTKKHALPYSGLLVISLFVLLLAVLSALCLGRYPLSIGEVWHFFLHLLHFGRPVDVTTQNIILNLRLPRIIAAMLIGAALAISGTAFQSIFKNPLVSPDLLGVSNGAAAGAAIAILLGFRTAGIQMMAFLVGLTAVLLALLLQSLLNSKTTITLVLAGIIISGFMQAVIGLLKYLADPEQQLPDITYWQLGSLEKVTPHNLLLVAPSLLIAGIILFLFRWRLNVLTLNAAEATTLGVNLRIEQGIVILCATILTAGSVCLSGTVGWIGLVIPHAARLVGGQNNARALPLSAILGAAFLLILDTIARTISAGEIPLGILTGFIGTPLFVWLLLKKRVNLS</sequence>
<gene>
    <name evidence="9" type="ORF">AYR53_04355</name>
</gene>
<comment type="similarity">
    <text evidence="2">Belongs to the binding-protein-dependent transport system permease family. FecCD subfamily.</text>
</comment>
<evidence type="ECO:0000256" key="2">
    <source>
        <dbReference type="ARBA" id="ARBA00007935"/>
    </source>
</evidence>
<dbReference type="GO" id="GO:0033214">
    <property type="term" value="P:siderophore-iron import into cell"/>
    <property type="evidence" value="ECO:0007669"/>
    <property type="project" value="TreeGrafter"/>
</dbReference>
<keyword evidence="3" id="KW-0813">Transport</keyword>
<evidence type="ECO:0000256" key="7">
    <source>
        <dbReference type="ARBA" id="ARBA00023136"/>
    </source>
</evidence>
<dbReference type="AlphaFoldDB" id="A0A192H131"/>
<dbReference type="Gene3D" id="1.10.3470.10">
    <property type="entry name" value="ABC transporter involved in vitamin B12 uptake, BtuC"/>
    <property type="match status" value="1"/>
</dbReference>
<evidence type="ECO:0000256" key="6">
    <source>
        <dbReference type="ARBA" id="ARBA00022989"/>
    </source>
</evidence>
<feature type="transmembrane region" description="Helical" evidence="8">
    <location>
        <begin position="6"/>
        <end position="30"/>
    </location>
</feature>
<feature type="transmembrane region" description="Helical" evidence="8">
    <location>
        <begin position="245"/>
        <end position="271"/>
    </location>
</feature>
<feature type="transmembrane region" description="Helical" evidence="8">
    <location>
        <begin position="126"/>
        <end position="146"/>
    </location>
</feature>
<accession>A0A192H131</accession>
<feature type="transmembrane region" description="Helical" evidence="8">
    <location>
        <begin position="70"/>
        <end position="88"/>
    </location>
</feature>
<dbReference type="SUPFAM" id="SSF81345">
    <property type="entry name" value="ABC transporter involved in vitamin B12 uptake, BtuC"/>
    <property type="match status" value="1"/>
</dbReference>
<feature type="transmembrane region" description="Helical" evidence="8">
    <location>
        <begin position="152"/>
        <end position="175"/>
    </location>
</feature>
<evidence type="ECO:0000313" key="10">
    <source>
        <dbReference type="Proteomes" id="UP000078582"/>
    </source>
</evidence>
<keyword evidence="6 8" id="KW-1133">Transmembrane helix</keyword>
<name>A0A192H131_9LACO</name>
<keyword evidence="10" id="KW-1185">Reference proteome</keyword>
<comment type="subcellular location">
    <subcellularLocation>
        <location evidence="1">Cell membrane</location>
        <topology evidence="1">Multi-pass membrane protein</topology>
    </subcellularLocation>
</comment>
<dbReference type="PANTHER" id="PTHR30472:SF70">
    <property type="entry name" value="MOLYBDATE IMPORT SYSTEM PERMEASE PROTEIN MOLB"/>
    <property type="match status" value="1"/>
</dbReference>
<protein>
    <submittedName>
        <fullName evidence="9">Peptide ABC transporter substrate-binding protein</fullName>
    </submittedName>
</protein>
<evidence type="ECO:0000256" key="3">
    <source>
        <dbReference type="ARBA" id="ARBA00022448"/>
    </source>
</evidence>
<feature type="transmembrane region" description="Helical" evidence="8">
    <location>
        <begin position="283"/>
        <end position="301"/>
    </location>
</feature>
<dbReference type="PANTHER" id="PTHR30472">
    <property type="entry name" value="FERRIC ENTEROBACTIN TRANSPORT SYSTEM PERMEASE PROTEIN"/>
    <property type="match status" value="1"/>
</dbReference>
<dbReference type="GO" id="GO:0005886">
    <property type="term" value="C:plasma membrane"/>
    <property type="evidence" value="ECO:0007669"/>
    <property type="project" value="UniProtKB-SubCell"/>
</dbReference>